<dbReference type="GO" id="GO:0004252">
    <property type="term" value="F:serine-type endopeptidase activity"/>
    <property type="evidence" value="ECO:0007669"/>
    <property type="project" value="UniProtKB-EC"/>
</dbReference>
<feature type="domain" description="Peptidase S8/S53" evidence="10">
    <location>
        <begin position="268"/>
        <end position="450"/>
    </location>
</feature>
<feature type="non-terminal residue" evidence="11">
    <location>
        <position position="1"/>
    </location>
</feature>
<protein>
    <recommendedName>
        <fullName evidence="6">subtilisin</fullName>
        <ecNumber evidence="6">3.4.21.62</ecNumber>
    </recommendedName>
</protein>
<dbReference type="PROSITE" id="PS51892">
    <property type="entry name" value="SUBTILASE"/>
    <property type="match status" value="1"/>
</dbReference>
<evidence type="ECO:0000256" key="8">
    <source>
        <dbReference type="SAM" id="MobiDB-lite"/>
    </source>
</evidence>
<feature type="compositionally biased region" description="Low complexity" evidence="8">
    <location>
        <begin position="692"/>
        <end position="702"/>
    </location>
</feature>
<dbReference type="PRINTS" id="PR00723">
    <property type="entry name" value="SUBTILISIN"/>
</dbReference>
<dbReference type="OrthoDB" id="10256524at2759"/>
<proteinExistence type="inferred from homology"/>
<dbReference type="Gene3D" id="2.60.120.380">
    <property type="match status" value="1"/>
</dbReference>
<organism evidence="11 12">
    <name type="scientific">Triparma retinervis</name>
    <dbReference type="NCBI Taxonomy" id="2557542"/>
    <lineage>
        <taxon>Eukaryota</taxon>
        <taxon>Sar</taxon>
        <taxon>Stramenopiles</taxon>
        <taxon>Ochrophyta</taxon>
        <taxon>Bolidophyceae</taxon>
        <taxon>Parmales</taxon>
        <taxon>Triparmaceae</taxon>
        <taxon>Triparma</taxon>
    </lineage>
</organism>
<dbReference type="AlphaFoldDB" id="A0A9W7E389"/>
<keyword evidence="2" id="KW-0645">Protease</keyword>
<evidence type="ECO:0000256" key="6">
    <source>
        <dbReference type="ARBA" id="ARBA00023619"/>
    </source>
</evidence>
<dbReference type="SUPFAM" id="SSF49785">
    <property type="entry name" value="Galactose-binding domain-like"/>
    <property type="match status" value="1"/>
</dbReference>
<dbReference type="Pfam" id="PF00082">
    <property type="entry name" value="Peptidase_S8"/>
    <property type="match status" value="1"/>
</dbReference>
<sequence length="713" mass="74744">DFESFVMTDQDDKAIVYYLSLTSSERADLLGLDGYFDTIQPMLNDLKISPIVDKVSDCGTDNPYPIVRIAVQTTSDMDEVTNLVNTLLSSNAGLCGGTCGGGPGCTAKASKGASSGEVVVTGVDSPKAFAAVVVGDEGLEGHVRGVSADMPVIKDNTDAAWIVQSGNRTDVDSHTPFWDRGITGSGVTVGVADSGLDHQSCYFYDSSNQVSFGTASVGGRSVGLHENLSSRKVVQYVAFYDIGEPKAQYLDVPGNLASDMFPYAKRVGGNIHTNSWGSDANVYSGGARQIDEYTFDNQDFLVLVAAGNSGGDSPGGSQFPGSLGSPATSKNCLAVGATENENVAGSLGFNDNDLAYFSSRGPAYDGRIKPDLVAPGYFIKSANSAEFPSNGHCSFTDMAGTSMATPVTAGAAALVQQYFEDGFYPKGKKTASDGFKPMGALVKAVLINGAQRILPSAGPNANFQSSDWPNMDQGHGVVELDATLNFHDAFKQQGLYARGNFNDMGKTTFSTASDPPVEVKFKSTGVECHGGEDKQFRATLSWFDRPASGGSARSLVNDLDIVVTGSDNSVHYPNGGTGRDNLNNVESVAFTPTNGVEYTVKISVDSMSEDAPQPYAYVVSGCFESPDRPNEGGGIFGGDLPWKEIGYAAGGIAAVALLAFVGVMGMRAFAGRTPRRNNAYKAGGYKTKSPMANRRSSAQARRSGGGSFTTGTG</sequence>
<comment type="caution">
    <text evidence="11">The sequence shown here is derived from an EMBL/GenBank/DDBJ whole genome shotgun (WGS) entry which is preliminary data.</text>
</comment>
<dbReference type="InterPro" id="IPR000209">
    <property type="entry name" value="Peptidase_S8/S53_dom"/>
</dbReference>
<dbReference type="PANTHER" id="PTHR43399:SF4">
    <property type="entry name" value="CELL WALL-ASSOCIATED PROTEASE"/>
    <property type="match status" value="1"/>
</dbReference>
<comment type="similarity">
    <text evidence="1 7">Belongs to the peptidase S8 family.</text>
</comment>
<evidence type="ECO:0000256" key="1">
    <source>
        <dbReference type="ARBA" id="ARBA00011073"/>
    </source>
</evidence>
<reference evidence="11" key="1">
    <citation type="submission" date="2022-07" db="EMBL/GenBank/DDBJ databases">
        <title>Genome analysis of Parmales, a sister group of diatoms, reveals the evolutionary specialization of diatoms from phago-mixotrophs to photoautotrophs.</title>
        <authorList>
            <person name="Ban H."/>
            <person name="Sato S."/>
            <person name="Yoshikawa S."/>
            <person name="Kazumasa Y."/>
            <person name="Nakamura Y."/>
            <person name="Ichinomiya M."/>
            <person name="Saitoh K."/>
            <person name="Sato N."/>
            <person name="Blanc-Mathieu R."/>
            <person name="Endo H."/>
            <person name="Kuwata A."/>
            <person name="Ogata H."/>
        </authorList>
    </citation>
    <scope>NUCLEOTIDE SEQUENCE</scope>
</reference>
<keyword evidence="9" id="KW-1133">Transmembrane helix</keyword>
<dbReference type="Gene3D" id="3.40.50.200">
    <property type="entry name" value="Peptidase S8/S53 domain"/>
    <property type="match status" value="1"/>
</dbReference>
<keyword evidence="9" id="KW-0812">Transmembrane</keyword>
<keyword evidence="9" id="KW-0472">Membrane</keyword>
<evidence type="ECO:0000256" key="3">
    <source>
        <dbReference type="ARBA" id="ARBA00022801"/>
    </source>
</evidence>
<evidence type="ECO:0000256" key="2">
    <source>
        <dbReference type="ARBA" id="ARBA00022670"/>
    </source>
</evidence>
<gene>
    <name evidence="11" type="ORF">TrRE_jg1023</name>
</gene>
<evidence type="ECO:0000256" key="7">
    <source>
        <dbReference type="PROSITE-ProRule" id="PRU01240"/>
    </source>
</evidence>
<accession>A0A9W7E389</accession>
<feature type="transmembrane region" description="Helical" evidence="9">
    <location>
        <begin position="645"/>
        <end position="666"/>
    </location>
</feature>
<dbReference type="InterPro" id="IPR023828">
    <property type="entry name" value="Peptidase_S8_Ser-AS"/>
</dbReference>
<dbReference type="InterPro" id="IPR015500">
    <property type="entry name" value="Peptidase_S8_subtilisin-rel"/>
</dbReference>
<evidence type="ECO:0000259" key="10">
    <source>
        <dbReference type="Pfam" id="PF00082"/>
    </source>
</evidence>
<keyword evidence="3" id="KW-0378">Hydrolase</keyword>
<dbReference type="SUPFAM" id="SSF52743">
    <property type="entry name" value="Subtilisin-like"/>
    <property type="match status" value="1"/>
</dbReference>
<dbReference type="EC" id="3.4.21.62" evidence="6"/>
<comment type="catalytic activity">
    <reaction evidence="5">
        <text>Hydrolysis of proteins with broad specificity for peptide bonds, and a preference for a large uncharged residue in P1. Hydrolyzes peptide amides.</text>
        <dbReference type="EC" id="3.4.21.62"/>
    </reaction>
</comment>
<evidence type="ECO:0000313" key="12">
    <source>
        <dbReference type="Proteomes" id="UP001165082"/>
    </source>
</evidence>
<dbReference type="PROSITE" id="PS00138">
    <property type="entry name" value="SUBTILASE_SER"/>
    <property type="match status" value="1"/>
</dbReference>
<keyword evidence="12" id="KW-1185">Reference proteome</keyword>
<keyword evidence="4" id="KW-0720">Serine protease</keyword>
<dbReference type="InterPro" id="IPR034058">
    <property type="entry name" value="TagA/B/C/D_pept_dom"/>
</dbReference>
<dbReference type="CDD" id="cd04842">
    <property type="entry name" value="Peptidases_S8_Kp43_protease"/>
    <property type="match status" value="1"/>
</dbReference>
<feature type="region of interest" description="Disordered" evidence="8">
    <location>
        <begin position="679"/>
        <end position="713"/>
    </location>
</feature>
<evidence type="ECO:0000256" key="4">
    <source>
        <dbReference type="ARBA" id="ARBA00022825"/>
    </source>
</evidence>
<dbReference type="InterPro" id="IPR051048">
    <property type="entry name" value="Peptidase_S8/S53_subtilisin"/>
</dbReference>
<evidence type="ECO:0000256" key="9">
    <source>
        <dbReference type="SAM" id="Phobius"/>
    </source>
</evidence>
<evidence type="ECO:0000313" key="11">
    <source>
        <dbReference type="EMBL" id="GMH63650.1"/>
    </source>
</evidence>
<dbReference type="GO" id="GO:0006508">
    <property type="term" value="P:proteolysis"/>
    <property type="evidence" value="ECO:0007669"/>
    <property type="project" value="UniProtKB-KW"/>
</dbReference>
<dbReference type="PANTHER" id="PTHR43399">
    <property type="entry name" value="SUBTILISIN-RELATED"/>
    <property type="match status" value="1"/>
</dbReference>
<dbReference type="InterPro" id="IPR036852">
    <property type="entry name" value="Peptidase_S8/S53_dom_sf"/>
</dbReference>
<evidence type="ECO:0000256" key="5">
    <source>
        <dbReference type="ARBA" id="ARBA00023529"/>
    </source>
</evidence>
<dbReference type="EMBL" id="BRXZ01001148">
    <property type="protein sequence ID" value="GMH63650.1"/>
    <property type="molecule type" value="Genomic_DNA"/>
</dbReference>
<feature type="compositionally biased region" description="Gly residues" evidence="8">
    <location>
        <begin position="703"/>
        <end position="713"/>
    </location>
</feature>
<dbReference type="InterPro" id="IPR008979">
    <property type="entry name" value="Galactose-bd-like_sf"/>
</dbReference>
<name>A0A9W7E389_9STRA</name>
<feature type="non-terminal residue" evidence="11">
    <location>
        <position position="713"/>
    </location>
</feature>
<comment type="caution">
    <text evidence="7">Lacks conserved residue(s) required for the propagation of feature annotation.</text>
</comment>
<dbReference type="Proteomes" id="UP001165082">
    <property type="component" value="Unassembled WGS sequence"/>
</dbReference>